<dbReference type="InterPro" id="IPR011009">
    <property type="entry name" value="Kinase-like_dom_sf"/>
</dbReference>
<evidence type="ECO:0000256" key="1">
    <source>
        <dbReference type="ARBA" id="ARBA00022741"/>
    </source>
</evidence>
<protein>
    <recommendedName>
        <fullName evidence="4">Protein kinase domain-containing protein</fullName>
    </recommendedName>
</protein>
<evidence type="ECO:0000256" key="2">
    <source>
        <dbReference type="ARBA" id="ARBA00022840"/>
    </source>
</evidence>
<dbReference type="Proteomes" id="UP001189429">
    <property type="component" value="Unassembled WGS sequence"/>
</dbReference>
<sequence>MNQFTHIKPENIIVNETPETITIKLADFDLSVIIQDGSKMCQNPCGTVPFAAPEVLRDGPAYDPCPADIWSLGVVLAEVFCGVRVVELAIKDAEPEVRPEGENTTFTECIQTFFQMPAAVANMLEKSCRPELRSLLPTCSAMLTGMLVVDPTQRMEADDVRSVVEQGLAPLALGPVAPAGPPAPGGRRRPAPPRGAAEGAPAAGVTPRGPLPPRRGGGAAHGGVGSRPSVSSSFASSGTRLSSYPLPIERPPPAPLCGHRCLLSTASWSQVRTIILSCYGHWLPFSFNLSRVC</sequence>
<dbReference type="PANTHER" id="PTHR24346:SF30">
    <property type="entry name" value="MATERNAL EMBRYONIC LEUCINE ZIPPER KINASE"/>
    <property type="match status" value="1"/>
</dbReference>
<evidence type="ECO:0000256" key="3">
    <source>
        <dbReference type="SAM" id="MobiDB-lite"/>
    </source>
</evidence>
<comment type="caution">
    <text evidence="5">The sequence shown here is derived from an EMBL/GenBank/DDBJ whole genome shotgun (WGS) entry which is preliminary data.</text>
</comment>
<dbReference type="PANTHER" id="PTHR24346">
    <property type="entry name" value="MAP/MICROTUBULE AFFINITY-REGULATING KINASE"/>
    <property type="match status" value="1"/>
</dbReference>
<evidence type="ECO:0000313" key="5">
    <source>
        <dbReference type="EMBL" id="CAK0894541.1"/>
    </source>
</evidence>
<organism evidence="5 6">
    <name type="scientific">Prorocentrum cordatum</name>
    <dbReference type="NCBI Taxonomy" id="2364126"/>
    <lineage>
        <taxon>Eukaryota</taxon>
        <taxon>Sar</taxon>
        <taxon>Alveolata</taxon>
        <taxon>Dinophyceae</taxon>
        <taxon>Prorocentrales</taxon>
        <taxon>Prorocentraceae</taxon>
        <taxon>Prorocentrum</taxon>
    </lineage>
</organism>
<dbReference type="Gene3D" id="1.10.510.10">
    <property type="entry name" value="Transferase(Phosphotransferase) domain 1"/>
    <property type="match status" value="1"/>
</dbReference>
<feature type="compositionally biased region" description="Gly residues" evidence="3">
    <location>
        <begin position="215"/>
        <end position="225"/>
    </location>
</feature>
<feature type="region of interest" description="Disordered" evidence="3">
    <location>
        <begin position="172"/>
        <end position="246"/>
    </location>
</feature>
<dbReference type="InterPro" id="IPR000719">
    <property type="entry name" value="Prot_kinase_dom"/>
</dbReference>
<evidence type="ECO:0000259" key="4">
    <source>
        <dbReference type="PROSITE" id="PS50011"/>
    </source>
</evidence>
<keyword evidence="6" id="KW-1185">Reference proteome</keyword>
<dbReference type="PROSITE" id="PS50011">
    <property type="entry name" value="PROTEIN_KINASE_DOM"/>
    <property type="match status" value="1"/>
</dbReference>
<proteinExistence type="predicted"/>
<dbReference type="Pfam" id="PF00069">
    <property type="entry name" value="Pkinase"/>
    <property type="match status" value="1"/>
</dbReference>
<feature type="compositionally biased region" description="Low complexity" evidence="3">
    <location>
        <begin position="194"/>
        <end position="208"/>
    </location>
</feature>
<gene>
    <name evidence="5" type="ORF">PCOR1329_LOCUS73568</name>
</gene>
<name>A0ABN9X6W8_9DINO</name>
<reference evidence="5" key="1">
    <citation type="submission" date="2023-10" db="EMBL/GenBank/DDBJ databases">
        <authorList>
            <person name="Chen Y."/>
            <person name="Shah S."/>
            <person name="Dougan E. K."/>
            <person name="Thang M."/>
            <person name="Chan C."/>
        </authorList>
    </citation>
    <scope>NUCLEOTIDE SEQUENCE [LARGE SCALE GENOMIC DNA]</scope>
</reference>
<feature type="compositionally biased region" description="Low complexity" evidence="3">
    <location>
        <begin position="226"/>
        <end position="238"/>
    </location>
</feature>
<evidence type="ECO:0000313" key="6">
    <source>
        <dbReference type="Proteomes" id="UP001189429"/>
    </source>
</evidence>
<accession>A0ABN9X6W8</accession>
<dbReference type="SMART" id="SM00220">
    <property type="entry name" value="S_TKc"/>
    <property type="match status" value="1"/>
</dbReference>
<feature type="domain" description="Protein kinase" evidence="4">
    <location>
        <begin position="1"/>
        <end position="168"/>
    </location>
</feature>
<keyword evidence="1" id="KW-0547">Nucleotide-binding</keyword>
<dbReference type="EMBL" id="CAUYUJ010019915">
    <property type="protein sequence ID" value="CAK0894541.1"/>
    <property type="molecule type" value="Genomic_DNA"/>
</dbReference>
<dbReference type="SUPFAM" id="SSF56112">
    <property type="entry name" value="Protein kinase-like (PK-like)"/>
    <property type="match status" value="1"/>
</dbReference>
<keyword evidence="2" id="KW-0067">ATP-binding</keyword>